<dbReference type="Pfam" id="PF02654">
    <property type="entry name" value="CobS"/>
    <property type="match status" value="1"/>
</dbReference>
<evidence type="ECO:0000256" key="1">
    <source>
        <dbReference type="ARBA" id="ARBA00001946"/>
    </source>
</evidence>
<evidence type="ECO:0000256" key="5">
    <source>
        <dbReference type="ARBA" id="ARBA00013200"/>
    </source>
</evidence>
<dbReference type="EMBL" id="FQUY01000002">
    <property type="protein sequence ID" value="SHE49409.1"/>
    <property type="molecule type" value="Genomic_DNA"/>
</dbReference>
<keyword evidence="9 19" id="KW-0808">Transferase</keyword>
<comment type="subcellular location">
    <subcellularLocation>
        <location evidence="2 19">Cell membrane</location>
        <topology evidence="2 19">Multi-pass membrane protein</topology>
    </subcellularLocation>
</comment>
<evidence type="ECO:0000256" key="11">
    <source>
        <dbReference type="ARBA" id="ARBA00022842"/>
    </source>
</evidence>
<evidence type="ECO:0000256" key="19">
    <source>
        <dbReference type="HAMAP-Rule" id="MF_00719"/>
    </source>
</evidence>
<feature type="transmembrane region" description="Helical" evidence="19">
    <location>
        <begin position="165"/>
        <end position="190"/>
    </location>
</feature>
<dbReference type="RefSeq" id="WP_073235259.1">
    <property type="nucleotide sequence ID" value="NZ_FQUY01000002.1"/>
</dbReference>
<keyword evidence="13 19" id="KW-0472">Membrane</keyword>
<feature type="transmembrane region" description="Helical" evidence="19">
    <location>
        <begin position="132"/>
        <end position="153"/>
    </location>
</feature>
<organism evidence="20 21">
    <name type="scientific">Desulforamulus putei DSM 12395</name>
    <dbReference type="NCBI Taxonomy" id="1121429"/>
    <lineage>
        <taxon>Bacteria</taxon>
        <taxon>Bacillati</taxon>
        <taxon>Bacillota</taxon>
        <taxon>Clostridia</taxon>
        <taxon>Eubacteriales</taxon>
        <taxon>Peptococcaceae</taxon>
        <taxon>Desulforamulus</taxon>
    </lineage>
</organism>
<evidence type="ECO:0000256" key="2">
    <source>
        <dbReference type="ARBA" id="ARBA00004651"/>
    </source>
</evidence>
<dbReference type="AlphaFoldDB" id="A0A1M4TYA1"/>
<evidence type="ECO:0000256" key="8">
    <source>
        <dbReference type="ARBA" id="ARBA00022573"/>
    </source>
</evidence>
<comment type="pathway">
    <text evidence="3 19">Cofactor biosynthesis; adenosylcobalamin biosynthesis; adenosylcobalamin from cob(II)yrinate a,c-diamide: step 7/7.</text>
</comment>
<dbReference type="GO" id="GO:0005886">
    <property type="term" value="C:plasma membrane"/>
    <property type="evidence" value="ECO:0007669"/>
    <property type="project" value="UniProtKB-SubCell"/>
</dbReference>
<evidence type="ECO:0000256" key="16">
    <source>
        <dbReference type="ARBA" id="ARBA00032853"/>
    </source>
</evidence>
<evidence type="ECO:0000256" key="4">
    <source>
        <dbReference type="ARBA" id="ARBA00010561"/>
    </source>
</evidence>
<dbReference type="PANTHER" id="PTHR34148:SF1">
    <property type="entry name" value="ADENOSYLCOBINAMIDE-GDP RIBAZOLETRANSFERASE"/>
    <property type="match status" value="1"/>
</dbReference>
<dbReference type="HAMAP" id="MF_00719">
    <property type="entry name" value="CobS"/>
    <property type="match status" value="1"/>
</dbReference>
<evidence type="ECO:0000256" key="3">
    <source>
        <dbReference type="ARBA" id="ARBA00004663"/>
    </source>
</evidence>
<evidence type="ECO:0000256" key="13">
    <source>
        <dbReference type="ARBA" id="ARBA00023136"/>
    </source>
</evidence>
<evidence type="ECO:0000313" key="20">
    <source>
        <dbReference type="EMBL" id="SHE49409.1"/>
    </source>
</evidence>
<feature type="transmembrane region" description="Helical" evidence="19">
    <location>
        <begin position="106"/>
        <end position="126"/>
    </location>
</feature>
<dbReference type="PANTHER" id="PTHR34148">
    <property type="entry name" value="ADENOSYLCOBINAMIDE-GDP RIBAZOLETRANSFERASE"/>
    <property type="match status" value="1"/>
</dbReference>
<evidence type="ECO:0000256" key="12">
    <source>
        <dbReference type="ARBA" id="ARBA00022989"/>
    </source>
</evidence>
<dbReference type="UniPathway" id="UPA00148">
    <property type="reaction ID" value="UER00238"/>
</dbReference>
<evidence type="ECO:0000256" key="9">
    <source>
        <dbReference type="ARBA" id="ARBA00022679"/>
    </source>
</evidence>
<evidence type="ECO:0000256" key="15">
    <source>
        <dbReference type="ARBA" id="ARBA00032605"/>
    </source>
</evidence>
<evidence type="ECO:0000256" key="17">
    <source>
        <dbReference type="ARBA" id="ARBA00048623"/>
    </source>
</evidence>
<comment type="function">
    <text evidence="14 19">Joins adenosylcobinamide-GDP and alpha-ribazole to generate adenosylcobalamin (Ado-cobalamin). Also synthesizes adenosylcobalamin 5'-phosphate from adenosylcobinamide-GDP and alpha-ribazole 5'-phosphate.</text>
</comment>
<keyword evidence="7 19" id="KW-1003">Cell membrane</keyword>
<dbReference type="NCBIfam" id="TIGR00317">
    <property type="entry name" value="cobS"/>
    <property type="match status" value="1"/>
</dbReference>
<dbReference type="GO" id="GO:0051073">
    <property type="term" value="F:adenosylcobinamide-GDP ribazoletransferase activity"/>
    <property type="evidence" value="ECO:0007669"/>
    <property type="project" value="UniProtKB-UniRule"/>
</dbReference>
<dbReference type="EC" id="2.7.8.26" evidence="5 19"/>
<comment type="similarity">
    <text evidence="4 19">Belongs to the CobS family.</text>
</comment>
<evidence type="ECO:0000256" key="18">
    <source>
        <dbReference type="ARBA" id="ARBA00049504"/>
    </source>
</evidence>
<protein>
    <recommendedName>
        <fullName evidence="6 19">Adenosylcobinamide-GDP ribazoletransferase</fullName>
        <ecNumber evidence="5 19">2.7.8.26</ecNumber>
    </recommendedName>
    <alternativeName>
        <fullName evidence="16 19">Cobalamin synthase</fullName>
    </alternativeName>
    <alternativeName>
        <fullName evidence="15 19">Cobalamin-5'-phosphate synthase</fullName>
    </alternativeName>
</protein>
<proteinExistence type="inferred from homology"/>
<name>A0A1M4TYA1_9FIRM</name>
<feature type="transmembrane region" description="Helical" evidence="19">
    <location>
        <begin position="196"/>
        <end position="214"/>
    </location>
</feature>
<keyword evidence="11 19" id="KW-0460">Magnesium</keyword>
<keyword evidence="8 19" id="KW-0169">Cobalamin biosynthesis</keyword>
<dbReference type="STRING" id="1121429.SAMN02745133_00510"/>
<accession>A0A1M4TYA1</accession>
<reference evidence="21" key="1">
    <citation type="submission" date="2016-11" db="EMBL/GenBank/DDBJ databases">
        <authorList>
            <person name="Varghese N."/>
            <person name="Submissions S."/>
        </authorList>
    </citation>
    <scope>NUCLEOTIDE SEQUENCE [LARGE SCALE GENOMIC DNA]</scope>
    <source>
        <strain evidence="21">DSM 12395</strain>
    </source>
</reference>
<dbReference type="OrthoDB" id="9794626at2"/>
<evidence type="ECO:0000313" key="21">
    <source>
        <dbReference type="Proteomes" id="UP000184148"/>
    </source>
</evidence>
<dbReference type="GO" id="GO:0008818">
    <property type="term" value="F:cobalamin 5'-phosphate synthase activity"/>
    <property type="evidence" value="ECO:0007669"/>
    <property type="project" value="UniProtKB-UniRule"/>
</dbReference>
<dbReference type="InterPro" id="IPR003805">
    <property type="entry name" value="CobS"/>
</dbReference>
<dbReference type="Proteomes" id="UP000184148">
    <property type="component" value="Unassembled WGS sequence"/>
</dbReference>
<comment type="cofactor">
    <cofactor evidence="1 19">
        <name>Mg(2+)</name>
        <dbReference type="ChEBI" id="CHEBI:18420"/>
    </cofactor>
</comment>
<evidence type="ECO:0000256" key="10">
    <source>
        <dbReference type="ARBA" id="ARBA00022692"/>
    </source>
</evidence>
<sequence length="249" mass="26124">MFTGFRLAVSFLTIIPLYKKMANNQELARSVSYYPLVGLLLGSAAAGVCYLLRIFGLTLAADAVALVTMITLTGGLHLDGLMDTADGLLSGRDRGKKLEIMKDSRVGAMGVMAFGTVMLLKLTFLYELDWGLKLTALILAPAAGRWAMAFGIVRYPYARAAGGLGAGLQGAGFTQLAIASVTLTAAAVWLVGWQGVVILGTVGLVTMVCTGMIVKSLGGMTGDTYGATGEMVETWTLFIILLGQQAGLL</sequence>
<feature type="transmembrane region" description="Helical" evidence="19">
    <location>
        <begin position="32"/>
        <end position="52"/>
    </location>
</feature>
<evidence type="ECO:0000256" key="7">
    <source>
        <dbReference type="ARBA" id="ARBA00022475"/>
    </source>
</evidence>
<comment type="catalytic activity">
    <reaction evidence="18 19">
        <text>alpha-ribazole 5'-phosphate + adenosylcob(III)inamide-GDP = adenosylcob(III)alamin 5'-phosphate + GMP + H(+)</text>
        <dbReference type="Rhea" id="RHEA:23560"/>
        <dbReference type="ChEBI" id="CHEBI:15378"/>
        <dbReference type="ChEBI" id="CHEBI:57918"/>
        <dbReference type="ChEBI" id="CHEBI:58115"/>
        <dbReference type="ChEBI" id="CHEBI:60487"/>
        <dbReference type="ChEBI" id="CHEBI:60493"/>
        <dbReference type="EC" id="2.7.8.26"/>
    </reaction>
</comment>
<keyword evidence="21" id="KW-1185">Reference proteome</keyword>
<dbReference type="GO" id="GO:0009236">
    <property type="term" value="P:cobalamin biosynthetic process"/>
    <property type="evidence" value="ECO:0007669"/>
    <property type="project" value="UniProtKB-UniRule"/>
</dbReference>
<comment type="catalytic activity">
    <reaction evidence="17 19">
        <text>alpha-ribazole + adenosylcob(III)inamide-GDP = adenosylcob(III)alamin + GMP + H(+)</text>
        <dbReference type="Rhea" id="RHEA:16049"/>
        <dbReference type="ChEBI" id="CHEBI:10329"/>
        <dbReference type="ChEBI" id="CHEBI:15378"/>
        <dbReference type="ChEBI" id="CHEBI:18408"/>
        <dbReference type="ChEBI" id="CHEBI:58115"/>
        <dbReference type="ChEBI" id="CHEBI:60487"/>
        <dbReference type="EC" id="2.7.8.26"/>
    </reaction>
</comment>
<keyword evidence="12 19" id="KW-1133">Transmembrane helix</keyword>
<evidence type="ECO:0000256" key="14">
    <source>
        <dbReference type="ARBA" id="ARBA00025228"/>
    </source>
</evidence>
<evidence type="ECO:0000256" key="6">
    <source>
        <dbReference type="ARBA" id="ARBA00015850"/>
    </source>
</evidence>
<gene>
    <name evidence="19" type="primary">cobS</name>
    <name evidence="20" type="ORF">SAMN02745133_00510</name>
</gene>
<keyword evidence="10 19" id="KW-0812">Transmembrane</keyword>